<evidence type="ECO:0000313" key="3">
    <source>
        <dbReference type="EMBL" id="KIM76147.1"/>
    </source>
</evidence>
<dbReference type="PANTHER" id="PTHR10039">
    <property type="entry name" value="AMELOGENIN"/>
    <property type="match status" value="1"/>
</dbReference>
<dbReference type="InterPro" id="IPR027417">
    <property type="entry name" value="P-loop_NTPase"/>
</dbReference>
<proteinExistence type="predicted"/>
<feature type="domain" description="C2" evidence="2">
    <location>
        <begin position="2"/>
        <end position="122"/>
    </location>
</feature>
<accession>A0A0C3BFQ4</accession>
<dbReference type="Pfam" id="PF00168">
    <property type="entry name" value="C2"/>
    <property type="match status" value="1"/>
</dbReference>
<evidence type="ECO:0000259" key="2">
    <source>
        <dbReference type="PROSITE" id="PS50004"/>
    </source>
</evidence>
<dbReference type="Gene3D" id="2.60.40.150">
    <property type="entry name" value="C2 domain"/>
    <property type="match status" value="1"/>
</dbReference>
<dbReference type="InterPro" id="IPR056884">
    <property type="entry name" value="NPHP3-like_N"/>
</dbReference>
<keyword evidence="4" id="KW-1185">Reference proteome</keyword>
<dbReference type="EMBL" id="KN833038">
    <property type="protein sequence ID" value="KIM76147.1"/>
    <property type="molecule type" value="Genomic_DNA"/>
</dbReference>
<dbReference type="SUPFAM" id="SSF49562">
    <property type="entry name" value="C2 domain (Calcium/lipid-binding domain, CaLB)"/>
    <property type="match status" value="1"/>
</dbReference>
<dbReference type="PROSITE" id="PS50004">
    <property type="entry name" value="C2"/>
    <property type="match status" value="1"/>
</dbReference>
<dbReference type="Pfam" id="PF24883">
    <property type="entry name" value="NPHP3_N"/>
    <property type="match status" value="1"/>
</dbReference>
<reference evidence="3 4" key="1">
    <citation type="submission" date="2014-04" db="EMBL/GenBank/DDBJ databases">
        <authorList>
            <consortium name="DOE Joint Genome Institute"/>
            <person name="Kuo A."/>
            <person name="Tarkka M."/>
            <person name="Buscot F."/>
            <person name="Kohler A."/>
            <person name="Nagy L.G."/>
            <person name="Floudas D."/>
            <person name="Copeland A."/>
            <person name="Barry K.W."/>
            <person name="Cichocki N."/>
            <person name="Veneault-Fourrey C."/>
            <person name="LaButti K."/>
            <person name="Lindquist E.A."/>
            <person name="Lipzen A."/>
            <person name="Lundell T."/>
            <person name="Morin E."/>
            <person name="Murat C."/>
            <person name="Sun H."/>
            <person name="Tunlid A."/>
            <person name="Henrissat B."/>
            <person name="Grigoriev I.V."/>
            <person name="Hibbett D.S."/>
            <person name="Martin F."/>
            <person name="Nordberg H.P."/>
            <person name="Cantor M.N."/>
            <person name="Hua S.X."/>
        </authorList>
    </citation>
    <scope>NUCLEOTIDE SEQUENCE [LARGE SCALE GENOMIC DNA]</scope>
    <source>
        <strain evidence="3 4">F 1598</strain>
    </source>
</reference>
<evidence type="ECO:0000313" key="4">
    <source>
        <dbReference type="Proteomes" id="UP000054166"/>
    </source>
</evidence>
<dbReference type="CDD" id="cd00030">
    <property type="entry name" value="C2"/>
    <property type="match status" value="1"/>
</dbReference>
<dbReference type="InterPro" id="IPR000008">
    <property type="entry name" value="C2_dom"/>
</dbReference>
<dbReference type="HOGENOM" id="CLU_000288_6_0_1"/>
<dbReference type="Proteomes" id="UP000054166">
    <property type="component" value="Unassembled WGS sequence"/>
</dbReference>
<dbReference type="OrthoDB" id="3264716at2759"/>
<protein>
    <recommendedName>
        <fullName evidence="2">C2 domain-containing protein</fullName>
    </recommendedName>
</protein>
<dbReference type="AlphaFoldDB" id="A0A0C3BFQ4"/>
<organism evidence="3 4">
    <name type="scientific">Piloderma croceum (strain F 1598)</name>
    <dbReference type="NCBI Taxonomy" id="765440"/>
    <lineage>
        <taxon>Eukaryota</taxon>
        <taxon>Fungi</taxon>
        <taxon>Dikarya</taxon>
        <taxon>Basidiomycota</taxon>
        <taxon>Agaricomycotina</taxon>
        <taxon>Agaricomycetes</taxon>
        <taxon>Agaricomycetidae</taxon>
        <taxon>Atheliales</taxon>
        <taxon>Atheliaceae</taxon>
        <taxon>Piloderma</taxon>
    </lineage>
</organism>
<dbReference type="InterPro" id="IPR035892">
    <property type="entry name" value="C2_domain_sf"/>
</dbReference>
<evidence type="ECO:0000256" key="1">
    <source>
        <dbReference type="ARBA" id="ARBA00022737"/>
    </source>
</evidence>
<dbReference type="STRING" id="765440.A0A0C3BFQ4"/>
<gene>
    <name evidence="3" type="ORF">PILCRDRAFT_13054</name>
</gene>
<dbReference type="SUPFAM" id="SSF52540">
    <property type="entry name" value="P-loop containing nucleoside triphosphate hydrolases"/>
    <property type="match status" value="1"/>
</dbReference>
<keyword evidence="1" id="KW-0677">Repeat</keyword>
<name>A0A0C3BFQ4_PILCF</name>
<dbReference type="InParanoid" id="A0A0C3BFQ4"/>
<dbReference type="Gene3D" id="3.40.50.300">
    <property type="entry name" value="P-loop containing nucleotide triphosphate hydrolases"/>
    <property type="match status" value="1"/>
</dbReference>
<sequence>MSTGALNVHTVALESPSATIVVNVKDINGRNLPNNGFFKRLDKFYVELVIDGQLKHTKSHTAKGNAASWTERFYFDALGSSVLECRVHIKHKIGSDDFIGGTKDTIDSLLTEGAAGVVTRELCKFDAHGNPCKTQTIIELTIAAVPKASDAGVLNMEEAITQQMNVLGCMIPAPSLVKPIQGAVDMSATVSATWGPLLQKIKLFSELVDSIAEIHPYAKMAWSILAATIIAQADRDDCIVHLVQVMDDVYSFVKEAEPMKKIESHRRIVALMAQQTTECAYFIRDYAMNKNFWERALKNSFMSDVDSKIKQYEDKLKELKMAFQDRAILQTGITVSRIMDNLESLALDFDLSDMPYAKGARYDPDKGCLPGTREAIIEEITQWVNSPDGDNVSRIFFLSGVAGSGKSAIAHAIAHLFDQQMRLGSSYCFDRGDQVNRRPSNLLSTISLNIADLDQNWKTCLCNTIKGNRSLCTTLSVTEQFKKFILEPAKALTTGGPILIVIDAMDESAEEVSRKTLLDVLAKGISDLPSNLRFLITARPERDIVNAFGGNQHIFCKHMSTIDEASNDADIALFIESQLSGVYGIELEWPNKHWCHMLIKSSGGLFQWASTACRAIKETRGGLRPTERLSRFVSSGRGLDALYVEVLHQAFDTEDDTVMSRFRSVMGKILATKIPVSISTHSELRADDDPADLVELIVQSLGSLLSGVNRPHIPIRALHASFFEIQSVANLITWTLLITIARSPCHAYEL</sequence>
<dbReference type="SMART" id="SM00239">
    <property type="entry name" value="C2"/>
    <property type="match status" value="1"/>
</dbReference>
<dbReference type="PANTHER" id="PTHR10039:SF17">
    <property type="entry name" value="FUNGAL STAND N-TERMINAL GOODBYE DOMAIN-CONTAINING PROTEIN-RELATED"/>
    <property type="match status" value="1"/>
</dbReference>
<reference evidence="4" key="2">
    <citation type="submission" date="2015-01" db="EMBL/GenBank/DDBJ databases">
        <title>Evolutionary Origins and Diversification of the Mycorrhizal Mutualists.</title>
        <authorList>
            <consortium name="DOE Joint Genome Institute"/>
            <consortium name="Mycorrhizal Genomics Consortium"/>
            <person name="Kohler A."/>
            <person name="Kuo A."/>
            <person name="Nagy L.G."/>
            <person name="Floudas D."/>
            <person name="Copeland A."/>
            <person name="Barry K.W."/>
            <person name="Cichocki N."/>
            <person name="Veneault-Fourrey C."/>
            <person name="LaButti K."/>
            <person name="Lindquist E.A."/>
            <person name="Lipzen A."/>
            <person name="Lundell T."/>
            <person name="Morin E."/>
            <person name="Murat C."/>
            <person name="Riley R."/>
            <person name="Ohm R."/>
            <person name="Sun H."/>
            <person name="Tunlid A."/>
            <person name="Henrissat B."/>
            <person name="Grigoriev I.V."/>
            <person name="Hibbett D.S."/>
            <person name="Martin F."/>
        </authorList>
    </citation>
    <scope>NUCLEOTIDE SEQUENCE [LARGE SCALE GENOMIC DNA]</scope>
    <source>
        <strain evidence="4">F 1598</strain>
    </source>
</reference>